<feature type="transmembrane region" description="Helical" evidence="14">
    <location>
        <begin position="444"/>
        <end position="463"/>
    </location>
</feature>
<evidence type="ECO:0000256" key="3">
    <source>
        <dbReference type="ARBA" id="ARBA00022448"/>
    </source>
</evidence>
<comment type="similarity">
    <text evidence="2 13">Belongs to the sodium:solute symporter (SSF) (TC 2.A.21) family.</text>
</comment>
<feature type="transmembrane region" description="Helical" evidence="14">
    <location>
        <begin position="351"/>
        <end position="372"/>
    </location>
</feature>
<dbReference type="GO" id="GO:0015193">
    <property type="term" value="F:L-proline transmembrane transporter activity"/>
    <property type="evidence" value="ECO:0007669"/>
    <property type="project" value="TreeGrafter"/>
</dbReference>
<feature type="transmembrane region" description="Helical" evidence="14">
    <location>
        <begin position="311"/>
        <end position="330"/>
    </location>
</feature>
<keyword evidence="3" id="KW-0813">Transport</keyword>
<feature type="transmembrane region" description="Helical" evidence="14">
    <location>
        <begin position="138"/>
        <end position="165"/>
    </location>
</feature>
<keyword evidence="10 14" id="KW-0472">Membrane</keyword>
<dbReference type="InterPro" id="IPR001734">
    <property type="entry name" value="Na/solute_symporter"/>
</dbReference>
<dbReference type="PANTHER" id="PTHR48086">
    <property type="entry name" value="SODIUM/PROLINE SYMPORTER-RELATED"/>
    <property type="match status" value="1"/>
</dbReference>
<evidence type="ECO:0000256" key="14">
    <source>
        <dbReference type="SAM" id="Phobius"/>
    </source>
</evidence>
<feature type="transmembrane region" description="Helical" evidence="14">
    <location>
        <begin position="88"/>
        <end position="109"/>
    </location>
</feature>
<gene>
    <name evidence="15" type="primary">putP_2</name>
    <name evidence="15" type="ORF">Q31b_02030</name>
</gene>
<comment type="catalytic activity">
    <reaction evidence="12">
        <text>L-proline(in) + Na(+)(in) = L-proline(out) + Na(+)(out)</text>
        <dbReference type="Rhea" id="RHEA:28967"/>
        <dbReference type="ChEBI" id="CHEBI:29101"/>
        <dbReference type="ChEBI" id="CHEBI:60039"/>
    </reaction>
</comment>
<evidence type="ECO:0000256" key="4">
    <source>
        <dbReference type="ARBA" id="ARBA00022475"/>
    </source>
</evidence>
<comment type="caution">
    <text evidence="15">The sequence shown here is derived from an EMBL/GenBank/DDBJ whole genome shotgun (WGS) entry which is preliminary data.</text>
</comment>
<organism evidence="15 16">
    <name type="scientific">Novipirellula aureliae</name>
    <dbReference type="NCBI Taxonomy" id="2527966"/>
    <lineage>
        <taxon>Bacteria</taxon>
        <taxon>Pseudomonadati</taxon>
        <taxon>Planctomycetota</taxon>
        <taxon>Planctomycetia</taxon>
        <taxon>Pirellulales</taxon>
        <taxon>Pirellulaceae</taxon>
        <taxon>Novipirellula</taxon>
    </lineage>
</organism>
<evidence type="ECO:0000256" key="9">
    <source>
        <dbReference type="ARBA" id="ARBA00023065"/>
    </source>
</evidence>
<dbReference type="EMBL" id="SJPY01000001">
    <property type="protein sequence ID" value="TWU45032.1"/>
    <property type="molecule type" value="Genomic_DNA"/>
</dbReference>
<keyword evidence="11" id="KW-0739">Sodium transport</keyword>
<accession>A0A5C6E7U9</accession>
<dbReference type="InterPro" id="IPR050277">
    <property type="entry name" value="Sodium:Solute_Symporter"/>
</dbReference>
<dbReference type="GO" id="GO:0005298">
    <property type="term" value="F:proline:sodium symporter activity"/>
    <property type="evidence" value="ECO:0007669"/>
    <property type="project" value="TreeGrafter"/>
</dbReference>
<keyword evidence="5 14" id="KW-0812">Transmembrane</keyword>
<evidence type="ECO:0000256" key="10">
    <source>
        <dbReference type="ARBA" id="ARBA00023136"/>
    </source>
</evidence>
<dbReference type="PANTHER" id="PTHR48086:SF3">
    <property type="entry name" value="SODIUM_PROLINE SYMPORTER"/>
    <property type="match status" value="1"/>
</dbReference>
<dbReference type="Proteomes" id="UP000315471">
    <property type="component" value="Unassembled WGS sequence"/>
</dbReference>
<evidence type="ECO:0000313" key="15">
    <source>
        <dbReference type="EMBL" id="TWU45032.1"/>
    </source>
</evidence>
<feature type="transmembrane region" description="Helical" evidence="14">
    <location>
        <begin position="502"/>
        <end position="521"/>
    </location>
</feature>
<feature type="transmembrane region" description="Helical" evidence="14">
    <location>
        <begin position="50"/>
        <end position="76"/>
    </location>
</feature>
<evidence type="ECO:0000256" key="12">
    <source>
        <dbReference type="ARBA" id="ARBA00033708"/>
    </source>
</evidence>
<keyword evidence="7 14" id="KW-1133">Transmembrane helix</keyword>
<sequence>MIAQLAADATDSALLSPGMIKVVIISVYLGLLLCLGVFSSRLFRGTSEDYLLASHSIGPFLLLMSLFGTTMTGFALVGSTGESFAEGVGVYGMLASSSGIIHSLCFFVLGVKLWSWGKKYGYTTQAGFFRDRLDSDKFGLLLVPVLVALVVPYLLVGVISAGKAIEGATRGDFLWLIESGYSETGGIPPWLTGLVICVVVLVYVFFGGMRGTAWANTFQTLVFMILGIVAFYLIATSLAEKAVADGRAHQIVDGERIVRTDPPTGLWDSLHIVSQEIPKARRVRAEVGLENQIESVEAPPQFRTRERLDPWMFFTYMLIPFSVGMFPHLFQHWLTAKSAKAFKLSIVVHPVFILIVWVPCVLIGVWATTGLINIPPPVAGDPNKVLGFMVKSLSGDVLGGFLLAGILAAIMSSLDSQFLCIGTMFTSDIVVHYGGKNRFSDRQIVLISRCFIVAVVTVTYFLSLTDIAQTRVFQLGIWCFSGFSSLFPLAFLAVYWRGLSKWGAYAGLITAASVWFALFYASEFGAIDNWSVDLTIGERTIQTMPVATIFLATIVSTVVVSLITPKPNPTTLAKFFPVKG</sequence>
<feature type="transmembrane region" description="Helical" evidence="14">
    <location>
        <begin position="18"/>
        <end position="38"/>
    </location>
</feature>
<evidence type="ECO:0000256" key="11">
    <source>
        <dbReference type="ARBA" id="ARBA00023201"/>
    </source>
</evidence>
<evidence type="ECO:0000256" key="6">
    <source>
        <dbReference type="ARBA" id="ARBA00022847"/>
    </source>
</evidence>
<evidence type="ECO:0000256" key="1">
    <source>
        <dbReference type="ARBA" id="ARBA00004651"/>
    </source>
</evidence>
<dbReference type="PROSITE" id="PS50283">
    <property type="entry name" value="NA_SOLUT_SYMP_3"/>
    <property type="match status" value="1"/>
</dbReference>
<keyword evidence="16" id="KW-1185">Reference proteome</keyword>
<dbReference type="Pfam" id="PF00474">
    <property type="entry name" value="SSF"/>
    <property type="match status" value="1"/>
</dbReference>
<evidence type="ECO:0000256" key="13">
    <source>
        <dbReference type="RuleBase" id="RU362091"/>
    </source>
</evidence>
<keyword evidence="6" id="KW-0769">Symport</keyword>
<feature type="transmembrane region" description="Helical" evidence="14">
    <location>
        <begin position="475"/>
        <end position="495"/>
    </location>
</feature>
<keyword evidence="4" id="KW-1003">Cell membrane</keyword>
<dbReference type="InterPro" id="IPR038377">
    <property type="entry name" value="Na/Glc_symporter_sf"/>
</dbReference>
<dbReference type="AlphaFoldDB" id="A0A5C6E7U9"/>
<proteinExistence type="inferred from homology"/>
<protein>
    <submittedName>
        <fullName evidence="15">Sodium/proline symporter</fullName>
    </submittedName>
</protein>
<dbReference type="CDD" id="cd10322">
    <property type="entry name" value="SLC5sbd"/>
    <property type="match status" value="1"/>
</dbReference>
<evidence type="ECO:0000313" key="16">
    <source>
        <dbReference type="Proteomes" id="UP000315471"/>
    </source>
</evidence>
<dbReference type="GO" id="GO:0005886">
    <property type="term" value="C:plasma membrane"/>
    <property type="evidence" value="ECO:0007669"/>
    <property type="project" value="UniProtKB-SubCell"/>
</dbReference>
<feature type="transmembrane region" description="Helical" evidence="14">
    <location>
        <begin position="213"/>
        <end position="235"/>
    </location>
</feature>
<keyword evidence="9" id="KW-0406">Ion transport</keyword>
<feature type="transmembrane region" description="Helical" evidence="14">
    <location>
        <begin position="392"/>
        <end position="414"/>
    </location>
</feature>
<keyword evidence="8" id="KW-0915">Sodium</keyword>
<reference evidence="15 16" key="1">
    <citation type="submission" date="2019-02" db="EMBL/GenBank/DDBJ databases">
        <title>Deep-cultivation of Planctomycetes and their phenomic and genomic characterization uncovers novel biology.</title>
        <authorList>
            <person name="Wiegand S."/>
            <person name="Jogler M."/>
            <person name="Boedeker C."/>
            <person name="Pinto D."/>
            <person name="Vollmers J."/>
            <person name="Rivas-Marin E."/>
            <person name="Kohn T."/>
            <person name="Peeters S.H."/>
            <person name="Heuer A."/>
            <person name="Rast P."/>
            <person name="Oberbeckmann S."/>
            <person name="Bunk B."/>
            <person name="Jeske O."/>
            <person name="Meyerdierks A."/>
            <person name="Storesund J.E."/>
            <person name="Kallscheuer N."/>
            <person name="Luecker S."/>
            <person name="Lage O.M."/>
            <person name="Pohl T."/>
            <person name="Merkel B.J."/>
            <person name="Hornburger P."/>
            <person name="Mueller R.-W."/>
            <person name="Bruemmer F."/>
            <person name="Labrenz M."/>
            <person name="Spormann A.M."/>
            <person name="Op Den Camp H."/>
            <person name="Overmann J."/>
            <person name="Amann R."/>
            <person name="Jetten M.S.M."/>
            <person name="Mascher T."/>
            <person name="Medema M.H."/>
            <person name="Devos D.P."/>
            <person name="Kaster A.-K."/>
            <person name="Ovreas L."/>
            <person name="Rohde M."/>
            <person name="Galperin M.Y."/>
            <person name="Jogler C."/>
        </authorList>
    </citation>
    <scope>NUCLEOTIDE SEQUENCE [LARGE SCALE GENOMIC DNA]</scope>
    <source>
        <strain evidence="15 16">Q31b</strain>
    </source>
</reference>
<evidence type="ECO:0000256" key="2">
    <source>
        <dbReference type="ARBA" id="ARBA00006434"/>
    </source>
</evidence>
<evidence type="ECO:0000256" key="5">
    <source>
        <dbReference type="ARBA" id="ARBA00022692"/>
    </source>
</evidence>
<comment type="subcellular location">
    <subcellularLocation>
        <location evidence="1">Cell membrane</location>
        <topology evidence="1">Multi-pass membrane protein</topology>
    </subcellularLocation>
</comment>
<feature type="transmembrane region" description="Helical" evidence="14">
    <location>
        <begin position="541"/>
        <end position="564"/>
    </location>
</feature>
<name>A0A5C6E7U9_9BACT</name>
<evidence type="ECO:0000256" key="8">
    <source>
        <dbReference type="ARBA" id="ARBA00023053"/>
    </source>
</evidence>
<feature type="transmembrane region" description="Helical" evidence="14">
    <location>
        <begin position="185"/>
        <end position="206"/>
    </location>
</feature>
<dbReference type="GO" id="GO:0015824">
    <property type="term" value="P:proline transport"/>
    <property type="evidence" value="ECO:0007669"/>
    <property type="project" value="TreeGrafter"/>
</dbReference>
<dbReference type="RefSeq" id="WP_390622295.1">
    <property type="nucleotide sequence ID" value="NZ_SJPY01000001.1"/>
</dbReference>
<dbReference type="Gene3D" id="1.20.1730.10">
    <property type="entry name" value="Sodium/glucose cotransporter"/>
    <property type="match status" value="1"/>
</dbReference>
<evidence type="ECO:0000256" key="7">
    <source>
        <dbReference type="ARBA" id="ARBA00022989"/>
    </source>
</evidence>